<dbReference type="AlphaFoldDB" id="A0A221T766"/>
<evidence type="ECO:0000313" key="7">
    <source>
        <dbReference type="Proteomes" id="UP001313132"/>
    </source>
</evidence>
<dbReference type="RefSeq" id="WP_010279998.1">
    <property type="nucleotide sequence ID" value="NZ_BGPS01000024.1"/>
</dbReference>
<accession>A0A221T766</accession>
<reference evidence="2 7" key="4">
    <citation type="submission" date="2024-03" db="EMBL/GenBank/DDBJ databases">
        <title>Analysis of soft rot Pectobacteriaceae population diversity in US potato growing regions between 2016 and 2022.</title>
        <authorList>
            <person name="Ma X."/>
            <person name="Zhang X."/>
            <person name="Stodghill P."/>
            <person name="Rioux R."/>
            <person name="Babler B."/>
            <person name="Shrestha S."/>
            <person name="Babler B."/>
            <person name="Rivedal H."/>
            <person name="Frost K."/>
            <person name="Hao J."/>
            <person name="Secor G."/>
            <person name="Swingle B."/>
        </authorList>
    </citation>
    <scope>NUCLEOTIDE SEQUENCE [LARGE SCALE GENOMIC DNA]</scope>
    <source>
        <strain evidence="2 7">UMSS2</strain>
    </source>
</reference>
<evidence type="ECO:0000313" key="4">
    <source>
        <dbReference type="EMBL" id="QPK14687.1"/>
    </source>
</evidence>
<dbReference type="GeneID" id="93391179"/>
<organism evidence="3">
    <name type="scientific">Pectobacterium versatile</name>
    <dbReference type="NCBI Taxonomy" id="2488639"/>
    <lineage>
        <taxon>Bacteria</taxon>
        <taxon>Pseudomonadati</taxon>
        <taxon>Pseudomonadota</taxon>
        <taxon>Gammaproteobacteria</taxon>
        <taxon>Enterobacterales</taxon>
        <taxon>Pectobacteriaceae</taxon>
        <taxon>Pectobacterium</taxon>
    </lineage>
</organism>
<dbReference type="Proteomes" id="UP000584405">
    <property type="component" value="Unassembled WGS sequence"/>
</dbReference>
<dbReference type="EMBL" id="JBBBON010000022">
    <property type="protein sequence ID" value="MEI7104498.1"/>
    <property type="molecule type" value="Genomic_DNA"/>
</dbReference>
<proteinExistence type="predicted"/>
<gene>
    <name evidence="4" type="ORF">F131LOC_015065</name>
    <name evidence="3" type="ORF">F131LOC_02092</name>
    <name evidence="1" type="ORF">H0253_01375</name>
    <name evidence="2" type="ORF">WCT63_18800</name>
</gene>
<dbReference type="NCBIfam" id="TIGR02684">
    <property type="entry name" value="dnstrm_HI1420"/>
    <property type="match status" value="1"/>
</dbReference>
<dbReference type="SUPFAM" id="SSF47413">
    <property type="entry name" value="lambda repressor-like DNA-binding domains"/>
    <property type="match status" value="1"/>
</dbReference>
<protein>
    <submittedName>
        <fullName evidence="1 3">Addiction module antidote protein</fullName>
    </submittedName>
</protein>
<evidence type="ECO:0000313" key="6">
    <source>
        <dbReference type="Proteomes" id="UP000584405"/>
    </source>
</evidence>
<dbReference type="Pfam" id="PF21716">
    <property type="entry name" value="dnstrm_HI1420"/>
    <property type="match status" value="1"/>
</dbReference>
<name>A0A221T766_9GAMM</name>
<reference evidence="1 6" key="2">
    <citation type="submission" date="2020-07" db="EMBL/GenBank/DDBJ databases">
        <title>Updated taxonomy of Pectobacterium genus in the CIRM-CFBP bacterial collection: when new species reveal old endemic population.</title>
        <authorList>
            <person name="Pedron J."/>
            <person name="Barny M.A."/>
            <person name="Portier P."/>
        </authorList>
    </citation>
    <scope>NUCLEOTIDE SEQUENCE [LARGE SCALE GENOMIC DNA]</scope>
    <source>
        <strain evidence="1 6">CFBP5669</strain>
    </source>
</reference>
<dbReference type="GO" id="GO:0003677">
    <property type="term" value="F:DNA binding"/>
    <property type="evidence" value="ECO:0007669"/>
    <property type="project" value="InterPro"/>
</dbReference>
<dbReference type="EMBL" id="CP065030">
    <property type="protein sequence ID" value="QPK14687.1"/>
    <property type="molecule type" value="Genomic_DNA"/>
</dbReference>
<dbReference type="PANTHER" id="PTHR40275">
    <property type="entry name" value="SSL7038 PROTEIN"/>
    <property type="match status" value="1"/>
</dbReference>
<dbReference type="Proteomes" id="UP000237284">
    <property type="component" value="Chromosome"/>
</dbReference>
<evidence type="ECO:0000313" key="3">
    <source>
        <dbReference type="EMBL" id="POY50241.1"/>
    </source>
</evidence>
<evidence type="ECO:0000313" key="1">
    <source>
        <dbReference type="EMBL" id="MBA0157488.1"/>
    </source>
</evidence>
<dbReference type="InterPro" id="IPR014057">
    <property type="entry name" value="HI1420"/>
</dbReference>
<sequence>MAIITQSTKFEKAISHDDAMVAELRENPEYAEIYLQTALEDIYEEGGIAAFLTALRRVVEARGGVGEIAKKSGLSRQQLYRTLSENGNPTLTTLTEITRAAGVRLIPHTHNN</sequence>
<reference evidence="4 5" key="3">
    <citation type="submission" date="2020-11" db="EMBL/GenBank/DDBJ databases">
        <title>Complete genome sequence of Pectobacterium versatile F131.</title>
        <authorList>
            <person name="Shirshikov F.V."/>
            <person name="Miroshnikov K."/>
            <person name="Toshakov S.V."/>
            <person name="Kabanova A.P."/>
            <person name="Barannik A.P."/>
            <person name="Shneider M."/>
            <person name="Ignatov A.N."/>
            <person name="Miroshnikov K.A."/>
            <person name="Mikhailova Y.V."/>
            <person name="Shelenkov A."/>
            <person name="Yanushevich Y.G."/>
            <person name="Evseev P.V."/>
        </authorList>
    </citation>
    <scope>NUCLEOTIDE SEQUENCE [LARGE SCALE GENOMIC DNA]</scope>
    <source>
        <strain evidence="4 5">F131</strain>
    </source>
</reference>
<dbReference type="InterPro" id="IPR010982">
    <property type="entry name" value="Lambda_DNA-bd_dom_sf"/>
</dbReference>
<reference evidence="3" key="1">
    <citation type="submission" date="2017-12" db="EMBL/GenBank/DDBJ databases">
        <title>First report on the novel genomospecies/subspecies of Pectobacterium carotovorum in Russia.</title>
        <authorList>
            <person name="Shirshikov F.V."/>
            <person name="Miroshnikov K."/>
            <person name="Toshakov S.V."/>
            <person name="Kabanova A.P."/>
            <person name="Barannik A.P."/>
            <person name="Shneider M."/>
            <person name="Ignatov A.N."/>
            <person name="Miroshnikov K.A."/>
        </authorList>
    </citation>
    <scope>NUCLEOTIDE SEQUENCE [LARGE SCALE GENOMIC DNA]</scope>
    <source>
        <strain evidence="3">F131</strain>
    </source>
</reference>
<dbReference type="PANTHER" id="PTHR40275:SF1">
    <property type="entry name" value="SSL7038 PROTEIN"/>
    <property type="match status" value="1"/>
</dbReference>
<dbReference type="EMBL" id="PDVW01000009">
    <property type="protein sequence ID" value="POY50241.1"/>
    <property type="molecule type" value="Genomic_DNA"/>
</dbReference>
<evidence type="ECO:0000313" key="2">
    <source>
        <dbReference type="EMBL" id="MEI7104498.1"/>
    </source>
</evidence>
<dbReference type="EMBL" id="JACDRT010000001">
    <property type="protein sequence ID" value="MBA0157488.1"/>
    <property type="molecule type" value="Genomic_DNA"/>
</dbReference>
<keyword evidence="7" id="KW-1185">Reference proteome</keyword>
<evidence type="ECO:0000313" key="5">
    <source>
        <dbReference type="Proteomes" id="UP000237284"/>
    </source>
</evidence>
<dbReference type="Gene3D" id="1.10.260.40">
    <property type="entry name" value="lambda repressor-like DNA-binding domains"/>
    <property type="match status" value="1"/>
</dbReference>
<dbReference type="Proteomes" id="UP001313132">
    <property type="component" value="Unassembled WGS sequence"/>
</dbReference>